<evidence type="ECO:0000259" key="4">
    <source>
        <dbReference type="Pfam" id="PF18972"/>
    </source>
</evidence>
<dbReference type="Proteomes" id="UP000659654">
    <property type="component" value="Unassembled WGS sequence"/>
</dbReference>
<keyword evidence="3" id="KW-0175">Coiled coil</keyword>
<feature type="coiled-coil region" evidence="3">
    <location>
        <begin position="16"/>
        <end position="43"/>
    </location>
</feature>
<dbReference type="InterPro" id="IPR044059">
    <property type="entry name" value="Csn1/TTC4_wheel"/>
</dbReference>
<evidence type="ECO:0000313" key="5">
    <source>
        <dbReference type="EMBL" id="CAD5211449.1"/>
    </source>
</evidence>
<protein>
    <submittedName>
        <fullName evidence="5">(pine wood nematode) hypothetical protein</fullName>
    </submittedName>
</protein>
<accession>A0A1I7S0R8</accession>
<dbReference type="PANTHER" id="PTHR46035">
    <property type="entry name" value="TETRATRICOPEPTIDE REPEAT PROTEIN 4"/>
    <property type="match status" value="1"/>
</dbReference>
<sequence>MEKPKKLTDEERANLCQRLDEDLERYMDELAEQSKAKNEKKEKEPFDLDALLEELDQHPFFMKELKPGKNGEYSHYVQALQALKYDDDAAQDALDDAMQAKKEGNKFFQLKKYRWANEQYTKGIKAFCQDKELNSQLYGNRAASNRHLGNLKTCAKDCIFAWKFNPRNLKAALRGVEVFLELGHAAKSLELATKIEETLEKLEKEEKLIDEEAMNKFKKDIGEIRKKAEARKVVEERDARRRAQEEKREAAEKKALCGMFKERGLRFRPPIDLDKPEELDWNDLCRKSPYTKELLQERVYIDKETDGLMWPVLLQYVGAGQTDMVKDSHEDLTFDRLLMPVFSEPAPWDRDEWNFRRDNVRLFLPLDVFDDEQLVEIHPEQTLREALSTKDHTIIQGLPVIQVYLKEKAEKELIKLENGHFRPR</sequence>
<dbReference type="EMBL" id="CAJFCV020000001">
    <property type="protein sequence ID" value="CAG9088313.1"/>
    <property type="molecule type" value="Genomic_DNA"/>
</dbReference>
<evidence type="ECO:0000256" key="1">
    <source>
        <dbReference type="ARBA" id="ARBA00022737"/>
    </source>
</evidence>
<dbReference type="SUPFAM" id="SSF48452">
    <property type="entry name" value="TPR-like"/>
    <property type="match status" value="1"/>
</dbReference>
<evidence type="ECO:0000313" key="7">
    <source>
        <dbReference type="Proteomes" id="UP000095284"/>
    </source>
</evidence>
<dbReference type="CDD" id="cd21377">
    <property type="entry name" value="CTWD_Cns1-like"/>
    <property type="match status" value="1"/>
</dbReference>
<feature type="domain" description="Cns1/TTC4 wheel" evidence="4">
    <location>
        <begin position="304"/>
        <end position="412"/>
    </location>
</feature>
<dbReference type="PANTHER" id="PTHR46035:SF1">
    <property type="entry name" value="TETRATRICOPEPTIDE REPEAT PROTEIN 4"/>
    <property type="match status" value="1"/>
</dbReference>
<proteinExistence type="predicted"/>
<dbReference type="GO" id="GO:0030544">
    <property type="term" value="F:Hsp70 protein binding"/>
    <property type="evidence" value="ECO:0007669"/>
    <property type="project" value="TreeGrafter"/>
</dbReference>
<dbReference type="WBParaSite" id="BXY_0659200.1">
    <property type="protein sequence ID" value="BXY_0659200.1"/>
    <property type="gene ID" value="BXY_0659200"/>
</dbReference>
<reference evidence="6" key="2">
    <citation type="submission" date="2020-08" db="EMBL/GenBank/DDBJ databases">
        <authorList>
            <person name="Kikuchi T."/>
        </authorList>
    </citation>
    <scope>NUCLEOTIDE SEQUENCE</scope>
    <source>
        <strain evidence="5">Ka4C1</strain>
    </source>
</reference>
<keyword evidence="1" id="KW-0677">Repeat</keyword>
<dbReference type="OrthoDB" id="420195at2759"/>
<dbReference type="AlphaFoldDB" id="A0A1I7S0R8"/>
<dbReference type="SMR" id="A0A1I7S0R8"/>
<dbReference type="Gene3D" id="1.25.40.10">
    <property type="entry name" value="Tetratricopeptide repeat domain"/>
    <property type="match status" value="1"/>
</dbReference>
<organism evidence="7 9">
    <name type="scientific">Bursaphelenchus xylophilus</name>
    <name type="common">Pinewood nematode worm</name>
    <name type="synonym">Aphelenchoides xylophilus</name>
    <dbReference type="NCBI Taxonomy" id="6326"/>
    <lineage>
        <taxon>Eukaryota</taxon>
        <taxon>Metazoa</taxon>
        <taxon>Ecdysozoa</taxon>
        <taxon>Nematoda</taxon>
        <taxon>Chromadorea</taxon>
        <taxon>Rhabditida</taxon>
        <taxon>Tylenchina</taxon>
        <taxon>Tylenchomorpha</taxon>
        <taxon>Aphelenchoidea</taxon>
        <taxon>Aphelenchoididae</taxon>
        <taxon>Bursaphelenchus</taxon>
    </lineage>
</organism>
<evidence type="ECO:0000256" key="2">
    <source>
        <dbReference type="ARBA" id="ARBA00022803"/>
    </source>
</evidence>
<keyword evidence="8" id="KW-1185">Reference proteome</keyword>
<dbReference type="GO" id="GO:0005634">
    <property type="term" value="C:nucleus"/>
    <property type="evidence" value="ECO:0007669"/>
    <property type="project" value="TreeGrafter"/>
</dbReference>
<dbReference type="eggNOG" id="KOG0551">
    <property type="taxonomic scope" value="Eukaryota"/>
</dbReference>
<feature type="coiled-coil region" evidence="3">
    <location>
        <begin position="185"/>
        <end position="256"/>
    </location>
</feature>
<dbReference type="GO" id="GO:0006457">
    <property type="term" value="P:protein folding"/>
    <property type="evidence" value="ECO:0007669"/>
    <property type="project" value="TreeGrafter"/>
</dbReference>
<evidence type="ECO:0000256" key="3">
    <source>
        <dbReference type="SAM" id="Coils"/>
    </source>
</evidence>
<dbReference type="GO" id="GO:0051879">
    <property type="term" value="F:Hsp90 protein binding"/>
    <property type="evidence" value="ECO:0007669"/>
    <property type="project" value="InterPro"/>
</dbReference>
<dbReference type="GO" id="GO:0005829">
    <property type="term" value="C:cytosol"/>
    <property type="evidence" value="ECO:0007669"/>
    <property type="project" value="TreeGrafter"/>
</dbReference>
<reference evidence="9" key="1">
    <citation type="submission" date="2016-11" db="UniProtKB">
        <authorList>
            <consortium name="WormBaseParasite"/>
        </authorList>
    </citation>
    <scope>IDENTIFICATION</scope>
</reference>
<dbReference type="Proteomes" id="UP000095284">
    <property type="component" value="Unplaced"/>
</dbReference>
<evidence type="ECO:0000313" key="6">
    <source>
        <dbReference type="EMBL" id="CAG9088313.1"/>
    </source>
</evidence>
<name>A0A1I7S0R8_BURXY</name>
<evidence type="ECO:0000313" key="8">
    <source>
        <dbReference type="Proteomes" id="UP000659654"/>
    </source>
</evidence>
<dbReference type="InterPro" id="IPR011990">
    <property type="entry name" value="TPR-like_helical_dom_sf"/>
</dbReference>
<dbReference type="Proteomes" id="UP000582659">
    <property type="component" value="Unassembled WGS sequence"/>
</dbReference>
<keyword evidence="2" id="KW-0802">TPR repeat</keyword>
<dbReference type="EMBL" id="CAJFDI010000001">
    <property type="protein sequence ID" value="CAD5211449.1"/>
    <property type="molecule type" value="Genomic_DNA"/>
</dbReference>
<gene>
    <name evidence="5" type="ORF">BXYJ_LOCUS2434</name>
</gene>
<evidence type="ECO:0000313" key="9">
    <source>
        <dbReference type="WBParaSite" id="BXY_0659200.1"/>
    </source>
</evidence>
<dbReference type="Pfam" id="PF18972">
    <property type="entry name" value="Wheel"/>
    <property type="match status" value="1"/>
</dbReference>